<dbReference type="AlphaFoldDB" id="A0A4R4XYA8"/>
<gene>
    <name evidence="3" type="ORF">E1288_42475</name>
</gene>
<dbReference type="RefSeq" id="WP_132494460.1">
    <property type="nucleotide sequence ID" value="NZ_SMKW01000115.1"/>
</dbReference>
<dbReference type="SFLD" id="SFLDS00005">
    <property type="entry name" value="Isoprenoid_Synthase_Type_I"/>
    <property type="match status" value="1"/>
</dbReference>
<accession>A0A4R4XYA8</accession>
<dbReference type="GO" id="GO:0010333">
    <property type="term" value="F:terpene synthase activity"/>
    <property type="evidence" value="ECO:0007669"/>
    <property type="project" value="InterPro"/>
</dbReference>
<dbReference type="OrthoDB" id="2989600at2"/>
<dbReference type="SFLD" id="SFLDG01020">
    <property type="entry name" value="Terpene_Cyclase_Like_2"/>
    <property type="match status" value="1"/>
</dbReference>
<dbReference type="EMBL" id="SMKW01000115">
    <property type="protein sequence ID" value="TDD36029.1"/>
    <property type="molecule type" value="Genomic_DNA"/>
</dbReference>
<name>A0A4R4XYA8_9PSEU</name>
<protein>
    <recommendedName>
        <fullName evidence="2">Terpene synthase</fullName>
        <ecNumber evidence="2">4.2.3.-</ecNumber>
    </recommendedName>
</protein>
<reference evidence="3 4" key="1">
    <citation type="submission" date="2019-03" db="EMBL/GenBank/DDBJ databases">
        <title>Draft genome sequences of novel Actinobacteria.</title>
        <authorList>
            <person name="Sahin N."/>
            <person name="Ay H."/>
            <person name="Saygin H."/>
        </authorList>
    </citation>
    <scope>NUCLEOTIDE SEQUENCE [LARGE SCALE GENOMIC DNA]</scope>
    <source>
        <strain evidence="3 4">7K502</strain>
    </source>
</reference>
<dbReference type="Gene3D" id="1.10.600.10">
    <property type="entry name" value="Farnesyl Diphosphate Synthase"/>
    <property type="match status" value="1"/>
</dbReference>
<proteinExistence type="inferred from homology"/>
<keyword evidence="2" id="KW-0479">Metal-binding</keyword>
<keyword evidence="2" id="KW-0460">Magnesium</keyword>
<dbReference type="PANTHER" id="PTHR35201:SF4">
    <property type="entry name" value="BETA-PINACENE SYNTHASE-RELATED"/>
    <property type="match status" value="1"/>
</dbReference>
<organism evidence="3 4">
    <name type="scientific">Saccharopolyspora elongata</name>
    <dbReference type="NCBI Taxonomy" id="2530387"/>
    <lineage>
        <taxon>Bacteria</taxon>
        <taxon>Bacillati</taxon>
        <taxon>Actinomycetota</taxon>
        <taxon>Actinomycetes</taxon>
        <taxon>Pseudonocardiales</taxon>
        <taxon>Pseudonocardiaceae</taxon>
        <taxon>Saccharopolyspora</taxon>
    </lineage>
</organism>
<keyword evidence="4" id="KW-1185">Reference proteome</keyword>
<evidence type="ECO:0000313" key="3">
    <source>
        <dbReference type="EMBL" id="TDD36029.1"/>
    </source>
</evidence>
<dbReference type="InterPro" id="IPR034686">
    <property type="entry name" value="Terpene_cyclase-like_2"/>
</dbReference>
<dbReference type="Pfam" id="PF19086">
    <property type="entry name" value="Terpene_syn_C_2"/>
    <property type="match status" value="1"/>
</dbReference>
<dbReference type="PANTHER" id="PTHR35201">
    <property type="entry name" value="TERPENE SYNTHASE"/>
    <property type="match status" value="1"/>
</dbReference>
<dbReference type="SUPFAM" id="SSF48576">
    <property type="entry name" value="Terpenoid synthases"/>
    <property type="match status" value="1"/>
</dbReference>
<comment type="similarity">
    <text evidence="2">Belongs to the terpene synthase family.</text>
</comment>
<evidence type="ECO:0000256" key="1">
    <source>
        <dbReference type="ARBA" id="ARBA00023239"/>
    </source>
</evidence>
<sequence>MPAFDLAAQRIGVPFSPARSPHAAVLDANLTAWLNETSVVGDGAVARRVRAARFSDLIASVYPQAGCSELNLIGRLIVWMFVYDDHFDPHRLGLAPDRAHQAADQLARVLRSSGSPGSHEPLWHALDELWHQGFREVDPLLSERLADHLLVFARGVALEVSMRVDQKVPLLDAYIDLRLDTFAWLVLVDLIEVAEGIAVPQCIRNTDTYADLIRTTGRMMFLINDLYSLNKEIAAGETHNIVFVLQRKYSNELSEAFAKAVDLFRNDVVRFVELRTRLERMSLPQGERIAVSRHVRALEHIVRGELDWCRESARYRTGPASGEAFLDLEERPTS</sequence>
<comment type="cofactor">
    <cofactor evidence="2">
        <name>Mg(2+)</name>
        <dbReference type="ChEBI" id="CHEBI:18420"/>
    </cofactor>
</comment>
<dbReference type="InterPro" id="IPR008949">
    <property type="entry name" value="Isoprenoid_synthase_dom_sf"/>
</dbReference>
<keyword evidence="1 2" id="KW-0456">Lyase</keyword>
<dbReference type="Proteomes" id="UP000294947">
    <property type="component" value="Unassembled WGS sequence"/>
</dbReference>
<dbReference type="GO" id="GO:0046872">
    <property type="term" value="F:metal ion binding"/>
    <property type="evidence" value="ECO:0007669"/>
    <property type="project" value="UniProtKB-KW"/>
</dbReference>
<evidence type="ECO:0000313" key="4">
    <source>
        <dbReference type="Proteomes" id="UP000294947"/>
    </source>
</evidence>
<evidence type="ECO:0000256" key="2">
    <source>
        <dbReference type="RuleBase" id="RU366034"/>
    </source>
</evidence>
<comment type="caution">
    <text evidence="3">The sequence shown here is derived from an EMBL/GenBank/DDBJ whole genome shotgun (WGS) entry which is preliminary data.</text>
</comment>
<dbReference type="EC" id="4.2.3.-" evidence="2"/>